<gene>
    <name evidence="8 10" type="primary">tilS</name>
    <name evidence="10" type="ORF">H8B19_03245</name>
</gene>
<comment type="catalytic activity">
    <reaction evidence="7 8">
        <text>cytidine(34) in tRNA(Ile2) + L-lysine + ATP = lysidine(34) in tRNA(Ile2) + AMP + diphosphate + H(+)</text>
        <dbReference type="Rhea" id="RHEA:43744"/>
        <dbReference type="Rhea" id="RHEA-COMP:10625"/>
        <dbReference type="Rhea" id="RHEA-COMP:10670"/>
        <dbReference type="ChEBI" id="CHEBI:15378"/>
        <dbReference type="ChEBI" id="CHEBI:30616"/>
        <dbReference type="ChEBI" id="CHEBI:32551"/>
        <dbReference type="ChEBI" id="CHEBI:33019"/>
        <dbReference type="ChEBI" id="CHEBI:82748"/>
        <dbReference type="ChEBI" id="CHEBI:83665"/>
        <dbReference type="ChEBI" id="CHEBI:456215"/>
        <dbReference type="EC" id="6.3.4.19"/>
    </reaction>
</comment>
<dbReference type="InterPro" id="IPR012094">
    <property type="entry name" value="tRNA_Ile_lys_synt"/>
</dbReference>
<comment type="caution">
    <text evidence="10">The sequence shown here is derived from an EMBL/GenBank/DDBJ whole genome shotgun (WGS) entry which is preliminary data.</text>
</comment>
<comment type="similarity">
    <text evidence="8">Belongs to the tRNA(Ile)-lysidine synthase family.</text>
</comment>
<dbReference type="InterPro" id="IPR012795">
    <property type="entry name" value="tRNA_Ile_lys_synt_N"/>
</dbReference>
<dbReference type="SUPFAM" id="SSF56037">
    <property type="entry name" value="PheT/TilS domain"/>
    <property type="match status" value="1"/>
</dbReference>
<dbReference type="InterPro" id="IPR012796">
    <property type="entry name" value="Lysidine-tRNA-synth_C"/>
</dbReference>
<evidence type="ECO:0000256" key="5">
    <source>
        <dbReference type="ARBA" id="ARBA00022741"/>
    </source>
</evidence>
<organism evidence="10 11">
    <name type="scientific">Neptunicella marina</name>
    <dbReference type="NCBI Taxonomy" id="2125989"/>
    <lineage>
        <taxon>Bacteria</taxon>
        <taxon>Pseudomonadati</taxon>
        <taxon>Pseudomonadota</taxon>
        <taxon>Gammaproteobacteria</taxon>
        <taxon>Alteromonadales</taxon>
        <taxon>Alteromonadaceae</taxon>
        <taxon>Neptunicella</taxon>
    </lineage>
</organism>
<dbReference type="NCBIfam" id="TIGR02433">
    <property type="entry name" value="lysidine_TilS_C"/>
    <property type="match status" value="1"/>
</dbReference>
<dbReference type="Pfam" id="PF11734">
    <property type="entry name" value="TilS_C"/>
    <property type="match status" value="1"/>
</dbReference>
<dbReference type="AlphaFoldDB" id="A0A8J6ISN7"/>
<dbReference type="InterPro" id="IPR011063">
    <property type="entry name" value="TilS/TtcA_N"/>
</dbReference>
<dbReference type="GO" id="GO:0032267">
    <property type="term" value="F:tRNA(Ile)-lysidine synthase activity"/>
    <property type="evidence" value="ECO:0007669"/>
    <property type="project" value="UniProtKB-EC"/>
</dbReference>
<dbReference type="PANTHER" id="PTHR43033">
    <property type="entry name" value="TRNA(ILE)-LYSIDINE SYNTHASE-RELATED"/>
    <property type="match status" value="1"/>
</dbReference>
<dbReference type="Pfam" id="PF01171">
    <property type="entry name" value="ATP_bind_3"/>
    <property type="match status" value="1"/>
</dbReference>
<dbReference type="EMBL" id="JACNEP010000002">
    <property type="protein sequence ID" value="MBC3764876.1"/>
    <property type="molecule type" value="Genomic_DNA"/>
</dbReference>
<reference evidence="10" key="1">
    <citation type="journal article" date="2018" name="Int. J. Syst. Evol. Microbiol.">
        <title>Neptunicella marina gen. nov., sp. nov., isolated from surface seawater.</title>
        <authorList>
            <person name="Liu X."/>
            <person name="Lai Q."/>
            <person name="Du Y."/>
            <person name="Zhang X."/>
            <person name="Liu Z."/>
            <person name="Sun F."/>
            <person name="Shao Z."/>
        </authorList>
    </citation>
    <scope>NUCLEOTIDE SEQUENCE</scope>
    <source>
        <strain evidence="10">S27-2</strain>
    </source>
</reference>
<sequence>MEPVQQAVLSYLSCPPSHIIVAYSGGLDSSVLLHVIAQLKPQFPQHQFSAIHVHHGLSANADSWLQHCQNNCERYAIAFQSVKVHVSAARRTSLEQQARDARYAAIEQNTSPGCRILLAQHADDQLETFLLQLKRGAGPKGLASMAAHMTKNQREYIRPLLPISREQLEEYANFHQLTWVEDESNSDSRFDRNFLRNDVLPVLKSRWSGLLKSVSRSANLCAEQQQLLDEVALEKLQPMLKANGSLKTELLSQQSQPWQKQLLRLWFEQNNVPMPSEAIMQNIGPQLLATDRQSEAEISWAGWSLRKYQDALYLLNSQMITPIDKCFTWTGEDTLQIDPCLKLKFNTFTDGLTLCIPANAKIEIRFGQLTERFKPAGKSHSKPLKQWLKGWNVPPWQRQRLPLIYIDERLAMVVGFAVAEGAEQGERQLNISLETA</sequence>
<feature type="binding site" evidence="8">
    <location>
        <begin position="24"/>
        <end position="29"/>
    </location>
    <ligand>
        <name>ATP</name>
        <dbReference type="ChEBI" id="CHEBI:30616"/>
    </ligand>
</feature>
<evidence type="ECO:0000256" key="6">
    <source>
        <dbReference type="ARBA" id="ARBA00022840"/>
    </source>
</evidence>
<comment type="subcellular location">
    <subcellularLocation>
        <location evidence="1 8">Cytoplasm</location>
    </subcellularLocation>
</comment>
<evidence type="ECO:0000256" key="1">
    <source>
        <dbReference type="ARBA" id="ARBA00004496"/>
    </source>
</evidence>
<dbReference type="NCBIfam" id="TIGR02432">
    <property type="entry name" value="lysidine_TilS_N"/>
    <property type="match status" value="1"/>
</dbReference>
<dbReference type="Gene3D" id="1.20.59.20">
    <property type="match status" value="1"/>
</dbReference>
<evidence type="ECO:0000256" key="4">
    <source>
        <dbReference type="ARBA" id="ARBA00022694"/>
    </source>
</evidence>
<keyword evidence="2 8" id="KW-0963">Cytoplasm</keyword>
<evidence type="ECO:0000256" key="8">
    <source>
        <dbReference type="HAMAP-Rule" id="MF_01161"/>
    </source>
</evidence>
<dbReference type="SUPFAM" id="SSF82829">
    <property type="entry name" value="MesJ substrate recognition domain-like"/>
    <property type="match status" value="1"/>
</dbReference>
<comment type="function">
    <text evidence="8">Ligates lysine onto the cytidine present at position 34 of the AUA codon-specific tRNA(Ile) that contains the anticodon CAU, in an ATP-dependent manner. Cytidine is converted to lysidine, thus changing the amino acid specificity of the tRNA from methionine to isoleucine.</text>
</comment>
<feature type="domain" description="Lysidine-tRNA(Ile) synthetase C-terminal" evidence="9">
    <location>
        <begin position="362"/>
        <end position="431"/>
    </location>
</feature>
<comment type="domain">
    <text evidence="8">The N-terminal region contains the highly conserved SGGXDS motif, predicted to be a P-loop motif involved in ATP binding.</text>
</comment>
<accession>A0A8J6ISN7</accession>
<dbReference type="CDD" id="cd01992">
    <property type="entry name" value="TilS_N"/>
    <property type="match status" value="1"/>
</dbReference>
<dbReference type="HAMAP" id="MF_01161">
    <property type="entry name" value="tRNA_Ile_lys_synt"/>
    <property type="match status" value="1"/>
</dbReference>
<dbReference type="InterPro" id="IPR014729">
    <property type="entry name" value="Rossmann-like_a/b/a_fold"/>
</dbReference>
<dbReference type="PANTHER" id="PTHR43033:SF1">
    <property type="entry name" value="TRNA(ILE)-LYSIDINE SYNTHASE-RELATED"/>
    <property type="match status" value="1"/>
</dbReference>
<keyword evidence="4 8" id="KW-0819">tRNA processing</keyword>
<keyword evidence="11" id="KW-1185">Reference proteome</keyword>
<dbReference type="SMART" id="SM00977">
    <property type="entry name" value="TilS_C"/>
    <property type="match status" value="1"/>
</dbReference>
<evidence type="ECO:0000313" key="11">
    <source>
        <dbReference type="Proteomes" id="UP000601768"/>
    </source>
</evidence>
<dbReference type="Gene3D" id="3.40.50.620">
    <property type="entry name" value="HUPs"/>
    <property type="match status" value="1"/>
</dbReference>
<evidence type="ECO:0000256" key="3">
    <source>
        <dbReference type="ARBA" id="ARBA00022598"/>
    </source>
</evidence>
<keyword evidence="3 8" id="KW-0436">Ligase</keyword>
<evidence type="ECO:0000256" key="7">
    <source>
        <dbReference type="ARBA" id="ARBA00048539"/>
    </source>
</evidence>
<protein>
    <recommendedName>
        <fullName evidence="8">tRNA(Ile)-lysidine synthase</fullName>
        <ecNumber evidence="8">6.3.4.19</ecNumber>
    </recommendedName>
    <alternativeName>
        <fullName evidence="8">tRNA(Ile)-2-lysyl-cytidine synthase</fullName>
    </alternativeName>
    <alternativeName>
        <fullName evidence="8">tRNA(Ile)-lysidine synthetase</fullName>
    </alternativeName>
</protein>
<evidence type="ECO:0000256" key="2">
    <source>
        <dbReference type="ARBA" id="ARBA00022490"/>
    </source>
</evidence>
<reference evidence="10" key="2">
    <citation type="submission" date="2020-08" db="EMBL/GenBank/DDBJ databases">
        <authorList>
            <person name="Lai Q."/>
        </authorList>
    </citation>
    <scope>NUCLEOTIDE SEQUENCE</scope>
    <source>
        <strain evidence="10">S27-2</strain>
    </source>
</reference>
<dbReference type="Proteomes" id="UP000601768">
    <property type="component" value="Unassembled WGS sequence"/>
</dbReference>
<dbReference type="EC" id="6.3.4.19" evidence="8"/>
<name>A0A8J6ISN7_9ALTE</name>
<dbReference type="GO" id="GO:0005737">
    <property type="term" value="C:cytoplasm"/>
    <property type="evidence" value="ECO:0007669"/>
    <property type="project" value="UniProtKB-SubCell"/>
</dbReference>
<dbReference type="InterPro" id="IPR015262">
    <property type="entry name" value="tRNA_Ile_lys_synt_subst-bd"/>
</dbReference>
<dbReference type="GO" id="GO:0005524">
    <property type="term" value="F:ATP binding"/>
    <property type="evidence" value="ECO:0007669"/>
    <property type="project" value="UniProtKB-UniRule"/>
</dbReference>
<evidence type="ECO:0000313" key="10">
    <source>
        <dbReference type="EMBL" id="MBC3764876.1"/>
    </source>
</evidence>
<keyword evidence="6 8" id="KW-0067">ATP-binding</keyword>
<dbReference type="SUPFAM" id="SSF52402">
    <property type="entry name" value="Adenine nucleotide alpha hydrolases-like"/>
    <property type="match status" value="1"/>
</dbReference>
<dbReference type="GO" id="GO:0006400">
    <property type="term" value="P:tRNA modification"/>
    <property type="evidence" value="ECO:0007669"/>
    <property type="project" value="UniProtKB-UniRule"/>
</dbReference>
<evidence type="ECO:0000259" key="9">
    <source>
        <dbReference type="SMART" id="SM00977"/>
    </source>
</evidence>
<dbReference type="Pfam" id="PF09179">
    <property type="entry name" value="TilS"/>
    <property type="match status" value="1"/>
</dbReference>
<keyword evidence="5 8" id="KW-0547">Nucleotide-binding</keyword>
<proteinExistence type="inferred from homology"/>